<protein>
    <submittedName>
        <fullName evidence="4">DUF4174 domain-containing protein</fullName>
    </submittedName>
</protein>
<feature type="signal peptide" evidence="2">
    <location>
        <begin position="1"/>
        <end position="20"/>
    </location>
</feature>
<dbReference type="Proteomes" id="UP000634206">
    <property type="component" value="Unassembled WGS sequence"/>
</dbReference>
<evidence type="ECO:0000256" key="2">
    <source>
        <dbReference type="SAM" id="SignalP"/>
    </source>
</evidence>
<sequence>MRTILCTAGLLIAGVLISCAKEKPVTLEKYQWKKRLILSYPIDAQAWAEQLKSVRAHYAKMEERDLVMLRLDAEMQSFSAAERKALIVKYQLSPGSHVLIGKDGGEKARQQGALDLKPWIQLIDTMPMRRNEMKKD</sequence>
<evidence type="ECO:0000256" key="1">
    <source>
        <dbReference type="ARBA" id="ARBA00022729"/>
    </source>
</evidence>
<dbReference type="PROSITE" id="PS51257">
    <property type="entry name" value="PROKAR_LIPOPROTEIN"/>
    <property type="match status" value="1"/>
</dbReference>
<evidence type="ECO:0000313" key="5">
    <source>
        <dbReference type="Proteomes" id="UP000634206"/>
    </source>
</evidence>
<dbReference type="AlphaFoldDB" id="A0AAE2V8B1"/>
<organism evidence="4 5">
    <name type="scientific">Oceaniferula flava</name>
    <dbReference type="NCBI Taxonomy" id="2800421"/>
    <lineage>
        <taxon>Bacteria</taxon>
        <taxon>Pseudomonadati</taxon>
        <taxon>Verrucomicrobiota</taxon>
        <taxon>Verrucomicrobiia</taxon>
        <taxon>Verrucomicrobiales</taxon>
        <taxon>Verrucomicrobiaceae</taxon>
        <taxon>Oceaniferula</taxon>
    </lineage>
</organism>
<reference evidence="4" key="1">
    <citation type="submission" date="2021-01" db="EMBL/GenBank/DDBJ databases">
        <title>Modified the classification status of verrucomicrobia.</title>
        <authorList>
            <person name="Feng X."/>
        </authorList>
    </citation>
    <scope>NUCLEOTIDE SEQUENCE</scope>
    <source>
        <strain evidence="4">5K15</strain>
    </source>
</reference>
<accession>A0AAE2V8B1</accession>
<keyword evidence="1 2" id="KW-0732">Signal</keyword>
<evidence type="ECO:0000313" key="4">
    <source>
        <dbReference type="EMBL" id="MBK1855297.1"/>
    </source>
</evidence>
<comment type="caution">
    <text evidence="4">The sequence shown here is derived from an EMBL/GenBank/DDBJ whole genome shotgun (WGS) entry which is preliminary data.</text>
</comment>
<dbReference type="RefSeq" id="WP_309489910.1">
    <property type="nucleotide sequence ID" value="NZ_JAENIG010000006.1"/>
</dbReference>
<dbReference type="EMBL" id="JAENIG010000006">
    <property type="protein sequence ID" value="MBK1855297.1"/>
    <property type="molecule type" value="Genomic_DNA"/>
</dbReference>
<feature type="chain" id="PRO_5042065676" evidence="2">
    <location>
        <begin position="21"/>
        <end position="136"/>
    </location>
</feature>
<name>A0AAE2V8B1_9BACT</name>
<evidence type="ECO:0000259" key="3">
    <source>
        <dbReference type="Pfam" id="PF13778"/>
    </source>
</evidence>
<dbReference type="Pfam" id="PF13778">
    <property type="entry name" value="DUF4174"/>
    <property type="match status" value="1"/>
</dbReference>
<proteinExistence type="predicted"/>
<feature type="domain" description="DUF4174" evidence="3">
    <location>
        <begin position="27"/>
        <end position="132"/>
    </location>
</feature>
<gene>
    <name evidence="4" type="ORF">JIN83_10030</name>
</gene>
<dbReference type="InterPro" id="IPR025232">
    <property type="entry name" value="DUF4174"/>
</dbReference>
<keyword evidence="5" id="KW-1185">Reference proteome</keyword>